<evidence type="ECO:0000313" key="3">
    <source>
        <dbReference type="Proteomes" id="UP000284706"/>
    </source>
</evidence>
<dbReference type="InterPro" id="IPR036047">
    <property type="entry name" value="F-box-like_dom_sf"/>
</dbReference>
<feature type="domain" description="F-box" evidence="1">
    <location>
        <begin position="7"/>
        <end position="41"/>
    </location>
</feature>
<proteinExistence type="predicted"/>
<reference evidence="2 3" key="1">
    <citation type="journal article" date="2018" name="Evol. Lett.">
        <title>Horizontal gene cluster transfer increased hallucinogenic mushroom diversity.</title>
        <authorList>
            <person name="Reynolds H.T."/>
            <person name="Vijayakumar V."/>
            <person name="Gluck-Thaler E."/>
            <person name="Korotkin H.B."/>
            <person name="Matheny P.B."/>
            <person name="Slot J.C."/>
        </authorList>
    </citation>
    <scope>NUCLEOTIDE SEQUENCE [LARGE SCALE GENOMIC DNA]</scope>
    <source>
        <strain evidence="2 3">SRW20</strain>
    </source>
</reference>
<protein>
    <recommendedName>
        <fullName evidence="1">F-box domain-containing protein</fullName>
    </recommendedName>
</protein>
<accession>A0A409VKK6</accession>
<dbReference type="Proteomes" id="UP000284706">
    <property type="component" value="Unassembled WGS sequence"/>
</dbReference>
<dbReference type="InParanoid" id="A0A409VKK6"/>
<dbReference type="OrthoDB" id="3054030at2759"/>
<evidence type="ECO:0000259" key="1">
    <source>
        <dbReference type="Pfam" id="PF00646"/>
    </source>
</evidence>
<dbReference type="EMBL" id="NHYE01005621">
    <property type="protein sequence ID" value="PPQ66795.1"/>
    <property type="molecule type" value="Genomic_DNA"/>
</dbReference>
<dbReference type="InterPro" id="IPR001810">
    <property type="entry name" value="F-box_dom"/>
</dbReference>
<dbReference type="SUPFAM" id="SSF81383">
    <property type="entry name" value="F-box domain"/>
    <property type="match status" value="1"/>
</dbReference>
<comment type="caution">
    <text evidence="2">The sequence shown here is derived from an EMBL/GenBank/DDBJ whole genome shotgun (WGS) entry which is preliminary data.</text>
</comment>
<gene>
    <name evidence="2" type="ORF">CVT26_009643</name>
</gene>
<dbReference type="Pfam" id="PF00646">
    <property type="entry name" value="F-box"/>
    <property type="match status" value="1"/>
</dbReference>
<organism evidence="2 3">
    <name type="scientific">Gymnopilus dilepis</name>
    <dbReference type="NCBI Taxonomy" id="231916"/>
    <lineage>
        <taxon>Eukaryota</taxon>
        <taxon>Fungi</taxon>
        <taxon>Dikarya</taxon>
        <taxon>Basidiomycota</taxon>
        <taxon>Agaricomycotina</taxon>
        <taxon>Agaricomycetes</taxon>
        <taxon>Agaricomycetidae</taxon>
        <taxon>Agaricales</taxon>
        <taxon>Agaricineae</taxon>
        <taxon>Hymenogastraceae</taxon>
        <taxon>Gymnopilus</taxon>
    </lineage>
</organism>
<name>A0A409VKK6_9AGAR</name>
<dbReference type="AlphaFoldDB" id="A0A409VKK6"/>
<evidence type="ECO:0000313" key="2">
    <source>
        <dbReference type="EMBL" id="PPQ66795.1"/>
    </source>
</evidence>
<sequence>MTWSTLADLPNEILLLILHHLSTDDQDVLTVGKLCQRLNSVSIPYFLRRKGFSHPETSSILNLQDQERYGDALAALSLYFPLREIKQLVFVLDTSESSRRNVHRINNLVSRLSSISSLRLVLRSSGEAWTLDSDFVVDFVSAIISLLQTIHLKSCDSLQIVHSHPFSIETNYVFQVSRRRTPFIVRNLAKFAQTLRGRLRCGKPLMDGFQGHGWRYRQITSNGPAQALLLPNLQIYQSRLSSLDLNTDFLFVPPFSVWVVELMKHSAITSLSLSLSRNVTLQEFRHFLFPEIVKALPLLQEIKVAFTRDEFLTTMVQNLRHLRSLRKITLALAFFGDLPRISTSMPPILLPNLVSFTGSLPQAAYLFSSPVVCPSLRFLNLVVDFYFRKACDRIAAARSFSVIKERFIKQDIKPCVSICISDMEPPSIPAAEANWKPGHCTILKSLLIVSRMTLTLPAFFLDEAEAEHQAAYALAWIDAFGGIQRLTLLARTPVADDAAREMRDSTLRAAIYSRRPDLQSFNVVDLLSDEYHAHWSNFRDDFARGLDGLPSVTMLKNNTASPCICSDF</sequence>
<keyword evidence="3" id="KW-1185">Reference proteome</keyword>